<evidence type="ECO:0000313" key="6">
    <source>
        <dbReference type="EMBL" id="KAJ3219333.1"/>
    </source>
</evidence>
<dbReference type="PANTHER" id="PTHR11502">
    <property type="entry name" value="40S RIBOSOMAL PROTEIN S6"/>
    <property type="match status" value="1"/>
</dbReference>
<keyword evidence="5" id="KW-0175">Coiled coil</keyword>
<evidence type="ECO:0000256" key="3">
    <source>
        <dbReference type="ARBA" id="ARBA00023274"/>
    </source>
</evidence>
<evidence type="ECO:0000256" key="1">
    <source>
        <dbReference type="ARBA" id="ARBA00009312"/>
    </source>
</evidence>
<feature type="coiled-coil region" evidence="5">
    <location>
        <begin position="192"/>
        <end position="222"/>
    </location>
</feature>
<dbReference type="InterPro" id="IPR018282">
    <property type="entry name" value="Ribosomal_eS6_CS"/>
</dbReference>
<dbReference type="EMBL" id="JADGJW010000342">
    <property type="protein sequence ID" value="KAJ3219333.1"/>
    <property type="molecule type" value="Genomic_DNA"/>
</dbReference>
<dbReference type="GO" id="GO:0003735">
    <property type="term" value="F:structural constituent of ribosome"/>
    <property type="evidence" value="ECO:0007669"/>
    <property type="project" value="InterPro"/>
</dbReference>
<dbReference type="PIRSF" id="PIRSF002129">
    <property type="entry name" value="Ribosom_S6_euk"/>
    <property type="match status" value="1"/>
</dbReference>
<keyword evidence="7" id="KW-1185">Reference proteome</keyword>
<dbReference type="GO" id="GO:1990904">
    <property type="term" value="C:ribonucleoprotein complex"/>
    <property type="evidence" value="ECO:0007669"/>
    <property type="project" value="UniProtKB-KW"/>
</dbReference>
<dbReference type="InterPro" id="IPR014401">
    <property type="entry name" value="Ribosomal_eS6-like"/>
</dbReference>
<protein>
    <recommendedName>
        <fullName evidence="4">40S ribosomal protein S6</fullName>
    </recommendedName>
</protein>
<dbReference type="AlphaFoldDB" id="A0AAD5XZF1"/>
<proteinExistence type="inferred from homology"/>
<dbReference type="Pfam" id="PF01092">
    <property type="entry name" value="Ribosomal_S6e"/>
    <property type="match status" value="1"/>
</dbReference>
<gene>
    <name evidence="6" type="primary">RPS6_2</name>
    <name evidence="6" type="ORF">HK099_004730</name>
</gene>
<dbReference type="Proteomes" id="UP001211065">
    <property type="component" value="Unassembled WGS sequence"/>
</dbReference>
<dbReference type="GO" id="GO:0006412">
    <property type="term" value="P:translation"/>
    <property type="evidence" value="ECO:0007669"/>
    <property type="project" value="InterPro"/>
</dbReference>
<keyword evidence="2 4" id="KW-0689">Ribosomal protein</keyword>
<evidence type="ECO:0000256" key="4">
    <source>
        <dbReference type="PIRNR" id="PIRNR002129"/>
    </source>
</evidence>
<keyword evidence="3 4" id="KW-0687">Ribonucleoprotein</keyword>
<comment type="similarity">
    <text evidence="1 4">Belongs to the eukaryotic ribosomal protein eS6 family.</text>
</comment>
<name>A0AAD5XZF1_9FUNG</name>
<evidence type="ECO:0000256" key="2">
    <source>
        <dbReference type="ARBA" id="ARBA00022980"/>
    </source>
</evidence>
<reference evidence="6" key="1">
    <citation type="submission" date="2020-05" db="EMBL/GenBank/DDBJ databases">
        <title>Phylogenomic resolution of chytrid fungi.</title>
        <authorList>
            <person name="Stajich J.E."/>
            <person name="Amses K."/>
            <person name="Simmons R."/>
            <person name="Seto K."/>
            <person name="Myers J."/>
            <person name="Bonds A."/>
            <person name="Quandt C.A."/>
            <person name="Barry K."/>
            <person name="Liu P."/>
            <person name="Grigoriev I."/>
            <person name="Longcore J.E."/>
            <person name="James T.Y."/>
        </authorList>
    </citation>
    <scope>NUCLEOTIDE SEQUENCE</scope>
    <source>
        <strain evidence="6">JEL0476</strain>
    </source>
</reference>
<accession>A0AAD5XZF1</accession>
<sequence length="247" mass="28412">MHLHGEFNELNISYPATGANKSIDIEDERKLHALYEKRMASEVKGDALGDEFKGYVFKIAGGNDKQGFPMKQGVLVPSRVRLLLSKGSSCYRPRRTGERKRKSVRGCIVNHDLAALSLVITKQGEQDIPGLTDVQLPKRLGPKRATKIRKMFNLTKEDDVRKYVIRREIVREGKKNYSKAPKIQRLVTPVTLQRKRHLAAKKKQAIEKAREQKAEYAKLLSLRIKERKEKVKEQRRLSSVRRSQTKQ</sequence>
<evidence type="ECO:0000313" key="7">
    <source>
        <dbReference type="Proteomes" id="UP001211065"/>
    </source>
</evidence>
<dbReference type="InterPro" id="IPR001377">
    <property type="entry name" value="Ribosomal_eS6"/>
</dbReference>
<dbReference type="SMART" id="SM01405">
    <property type="entry name" value="Ribosomal_S6e"/>
    <property type="match status" value="1"/>
</dbReference>
<comment type="caution">
    <text evidence="6">The sequence shown here is derived from an EMBL/GenBank/DDBJ whole genome shotgun (WGS) entry which is preliminary data.</text>
</comment>
<evidence type="ECO:0000256" key="5">
    <source>
        <dbReference type="SAM" id="Coils"/>
    </source>
</evidence>
<dbReference type="PROSITE" id="PS00578">
    <property type="entry name" value="RIBOSOMAL_S6E"/>
    <property type="match status" value="1"/>
</dbReference>
<organism evidence="6 7">
    <name type="scientific">Clydaea vesicula</name>
    <dbReference type="NCBI Taxonomy" id="447962"/>
    <lineage>
        <taxon>Eukaryota</taxon>
        <taxon>Fungi</taxon>
        <taxon>Fungi incertae sedis</taxon>
        <taxon>Chytridiomycota</taxon>
        <taxon>Chytridiomycota incertae sedis</taxon>
        <taxon>Chytridiomycetes</taxon>
        <taxon>Lobulomycetales</taxon>
        <taxon>Lobulomycetaceae</taxon>
        <taxon>Clydaea</taxon>
    </lineage>
</organism>
<dbReference type="GO" id="GO:0005840">
    <property type="term" value="C:ribosome"/>
    <property type="evidence" value="ECO:0007669"/>
    <property type="project" value="UniProtKB-KW"/>
</dbReference>
<dbReference type="Gene3D" id="1.20.5.2650">
    <property type="match status" value="1"/>
</dbReference>